<feature type="region of interest" description="Disordered" evidence="3">
    <location>
        <begin position="1"/>
        <end position="43"/>
    </location>
</feature>
<feature type="region of interest" description="Disordered" evidence="3">
    <location>
        <begin position="121"/>
        <end position="167"/>
    </location>
</feature>
<evidence type="ECO:0000256" key="2">
    <source>
        <dbReference type="ARBA" id="ARBA00019577"/>
    </source>
</evidence>
<feature type="compositionally biased region" description="Polar residues" evidence="3">
    <location>
        <begin position="1"/>
        <end position="15"/>
    </location>
</feature>
<dbReference type="GeneID" id="34459963"/>
<feature type="region of interest" description="Disordered" evidence="3">
    <location>
        <begin position="61"/>
        <end position="86"/>
    </location>
</feature>
<accession>A0A1L9VC59</accession>
<dbReference type="GO" id="GO:0016197">
    <property type="term" value="P:endosomal transport"/>
    <property type="evidence" value="ECO:0007669"/>
    <property type="project" value="TreeGrafter"/>
</dbReference>
<dbReference type="Pfam" id="PF06320">
    <property type="entry name" value="GCN5L1"/>
    <property type="match status" value="1"/>
</dbReference>
<dbReference type="EMBL" id="KV878905">
    <property type="protein sequence ID" value="OJJ81510.1"/>
    <property type="molecule type" value="Genomic_DNA"/>
</dbReference>
<feature type="compositionally biased region" description="Polar residues" evidence="3">
    <location>
        <begin position="32"/>
        <end position="41"/>
    </location>
</feature>
<feature type="compositionally biased region" description="Acidic residues" evidence="3">
    <location>
        <begin position="123"/>
        <end position="132"/>
    </location>
</feature>
<comment type="similarity">
    <text evidence="1">Belongs to the BLOC1S1 family.</text>
</comment>
<dbReference type="Proteomes" id="UP000184300">
    <property type="component" value="Unassembled WGS sequence"/>
</dbReference>
<proteinExistence type="inferred from homology"/>
<evidence type="ECO:0000313" key="4">
    <source>
        <dbReference type="EMBL" id="OJJ81510.1"/>
    </source>
</evidence>
<dbReference type="OrthoDB" id="20018at2759"/>
<dbReference type="PANTHER" id="PTHR13073:SF0">
    <property type="entry name" value="BIOGENESIS OF LYSOSOME-RELATED ORGANELLES COMPLEX 1 SUBUNIT 1"/>
    <property type="match status" value="1"/>
</dbReference>
<dbReference type="InterPro" id="IPR009395">
    <property type="entry name" value="BLOC1S1"/>
</dbReference>
<keyword evidence="5" id="KW-1185">Reference proteome</keyword>
<dbReference type="PANTHER" id="PTHR13073">
    <property type="entry name" value="BLOC-1 COMPLEX SUBUNIT 1"/>
    <property type="match status" value="1"/>
</dbReference>
<name>A0A1L9VC59_ASPGL</name>
<feature type="compositionally biased region" description="Basic and acidic residues" evidence="3">
    <location>
        <begin position="64"/>
        <end position="76"/>
    </location>
</feature>
<reference evidence="5" key="1">
    <citation type="journal article" date="2017" name="Genome Biol.">
        <title>Comparative genomics reveals high biological diversity and specific adaptations in the industrially and medically important fungal genus Aspergillus.</title>
        <authorList>
            <person name="de Vries R.P."/>
            <person name="Riley R."/>
            <person name="Wiebenga A."/>
            <person name="Aguilar-Osorio G."/>
            <person name="Amillis S."/>
            <person name="Uchima C.A."/>
            <person name="Anderluh G."/>
            <person name="Asadollahi M."/>
            <person name="Askin M."/>
            <person name="Barry K."/>
            <person name="Battaglia E."/>
            <person name="Bayram O."/>
            <person name="Benocci T."/>
            <person name="Braus-Stromeyer S.A."/>
            <person name="Caldana C."/>
            <person name="Canovas D."/>
            <person name="Cerqueira G.C."/>
            <person name="Chen F."/>
            <person name="Chen W."/>
            <person name="Choi C."/>
            <person name="Clum A."/>
            <person name="Dos Santos R.A."/>
            <person name="Damasio A.R."/>
            <person name="Diallinas G."/>
            <person name="Emri T."/>
            <person name="Fekete E."/>
            <person name="Flipphi M."/>
            <person name="Freyberg S."/>
            <person name="Gallo A."/>
            <person name="Gournas C."/>
            <person name="Habgood R."/>
            <person name="Hainaut M."/>
            <person name="Harispe M.L."/>
            <person name="Henrissat B."/>
            <person name="Hilden K.S."/>
            <person name="Hope R."/>
            <person name="Hossain A."/>
            <person name="Karabika E."/>
            <person name="Karaffa L."/>
            <person name="Karanyi Z."/>
            <person name="Krasevec N."/>
            <person name="Kuo A."/>
            <person name="Kusch H."/>
            <person name="LaButti K."/>
            <person name="Lagendijk E.L."/>
            <person name="Lapidus A."/>
            <person name="Levasseur A."/>
            <person name="Lindquist E."/>
            <person name="Lipzen A."/>
            <person name="Logrieco A.F."/>
            <person name="MacCabe A."/>
            <person name="Maekelae M.R."/>
            <person name="Malavazi I."/>
            <person name="Melin P."/>
            <person name="Meyer V."/>
            <person name="Mielnichuk N."/>
            <person name="Miskei M."/>
            <person name="Molnar A.P."/>
            <person name="Mule G."/>
            <person name="Ngan C.Y."/>
            <person name="Orejas M."/>
            <person name="Orosz E."/>
            <person name="Ouedraogo J.P."/>
            <person name="Overkamp K.M."/>
            <person name="Park H.-S."/>
            <person name="Perrone G."/>
            <person name="Piumi F."/>
            <person name="Punt P.J."/>
            <person name="Ram A.F."/>
            <person name="Ramon A."/>
            <person name="Rauscher S."/>
            <person name="Record E."/>
            <person name="Riano-Pachon D.M."/>
            <person name="Robert V."/>
            <person name="Roehrig J."/>
            <person name="Ruller R."/>
            <person name="Salamov A."/>
            <person name="Salih N.S."/>
            <person name="Samson R.A."/>
            <person name="Sandor E."/>
            <person name="Sanguinetti M."/>
            <person name="Schuetze T."/>
            <person name="Sepcic K."/>
            <person name="Shelest E."/>
            <person name="Sherlock G."/>
            <person name="Sophianopoulou V."/>
            <person name="Squina F.M."/>
            <person name="Sun H."/>
            <person name="Susca A."/>
            <person name="Todd R.B."/>
            <person name="Tsang A."/>
            <person name="Unkles S.E."/>
            <person name="van de Wiele N."/>
            <person name="van Rossen-Uffink D."/>
            <person name="Oliveira J.V."/>
            <person name="Vesth T.C."/>
            <person name="Visser J."/>
            <person name="Yu J.-H."/>
            <person name="Zhou M."/>
            <person name="Andersen M.R."/>
            <person name="Archer D.B."/>
            <person name="Baker S.E."/>
            <person name="Benoit I."/>
            <person name="Brakhage A.A."/>
            <person name="Braus G.H."/>
            <person name="Fischer R."/>
            <person name="Frisvad J.C."/>
            <person name="Goldman G.H."/>
            <person name="Houbraken J."/>
            <person name="Oakley B."/>
            <person name="Pocsi I."/>
            <person name="Scazzocchio C."/>
            <person name="Seiboth B."/>
            <person name="vanKuyk P.A."/>
            <person name="Wortman J."/>
            <person name="Dyer P.S."/>
            <person name="Grigoriev I.V."/>
        </authorList>
    </citation>
    <scope>NUCLEOTIDE SEQUENCE [LARGE SCALE GENOMIC DNA]</scope>
    <source>
        <strain evidence="5">CBS 516.65</strain>
    </source>
</reference>
<feature type="compositionally biased region" description="Basic and acidic residues" evidence="3">
    <location>
        <begin position="133"/>
        <end position="151"/>
    </location>
</feature>
<dbReference type="GO" id="GO:0031083">
    <property type="term" value="C:BLOC-1 complex"/>
    <property type="evidence" value="ECO:0007669"/>
    <property type="project" value="InterPro"/>
</dbReference>
<organism evidence="4 5">
    <name type="scientific">Aspergillus glaucus CBS 516.65</name>
    <dbReference type="NCBI Taxonomy" id="1160497"/>
    <lineage>
        <taxon>Eukaryota</taxon>
        <taxon>Fungi</taxon>
        <taxon>Dikarya</taxon>
        <taxon>Ascomycota</taxon>
        <taxon>Pezizomycotina</taxon>
        <taxon>Eurotiomycetes</taxon>
        <taxon>Eurotiomycetidae</taxon>
        <taxon>Eurotiales</taxon>
        <taxon>Aspergillaceae</taxon>
        <taxon>Aspergillus</taxon>
        <taxon>Aspergillus subgen. Aspergillus</taxon>
    </lineage>
</organism>
<gene>
    <name evidence="4" type="ORF">ASPGLDRAFT_27897</name>
</gene>
<protein>
    <recommendedName>
        <fullName evidence="2">Biogenesis of lysosome-related organelles complex 1 subunit 1</fullName>
    </recommendedName>
</protein>
<sequence length="167" mass="18013">MSSQTQPHPNHPTQDPSEEDQTRRTTEAKTAFTASLSSIGNNHDAPLRARASLLHANATALSKQETDVARATEDLGRSNGELEGAADKAREGLKEIGDVQNWAEVIERELLVLEEVVRGVEEKIEEQEGGVDGDDRGGEQRGDDGVGRRGDGNGSGNGEGSGWLKWW</sequence>
<dbReference type="STRING" id="1160497.A0A1L9VC59"/>
<dbReference type="VEuPathDB" id="FungiDB:ASPGLDRAFT_27897"/>
<evidence type="ECO:0000256" key="1">
    <source>
        <dbReference type="ARBA" id="ARBA00007133"/>
    </source>
</evidence>
<evidence type="ECO:0000313" key="5">
    <source>
        <dbReference type="Proteomes" id="UP000184300"/>
    </source>
</evidence>
<evidence type="ECO:0000256" key="3">
    <source>
        <dbReference type="SAM" id="MobiDB-lite"/>
    </source>
</evidence>
<dbReference type="AlphaFoldDB" id="A0A1L9VC59"/>
<feature type="compositionally biased region" description="Gly residues" evidence="3">
    <location>
        <begin position="152"/>
        <end position="161"/>
    </location>
</feature>
<dbReference type="RefSeq" id="XP_022398208.1">
    <property type="nucleotide sequence ID" value="XM_022543702.1"/>
</dbReference>